<gene>
    <name evidence="3" type="ORF">EV699_10226</name>
</gene>
<evidence type="ECO:0000256" key="1">
    <source>
        <dbReference type="ARBA" id="ARBA00022729"/>
    </source>
</evidence>
<keyword evidence="4" id="KW-1185">Reference proteome</keyword>
<comment type="caution">
    <text evidence="3">The sequence shown here is derived from an EMBL/GenBank/DDBJ whole genome shotgun (WGS) entry which is preliminary data.</text>
</comment>
<dbReference type="Gene3D" id="3.40.190.10">
    <property type="entry name" value="Periplasmic binding protein-like II"/>
    <property type="match status" value="2"/>
</dbReference>
<evidence type="ECO:0000313" key="4">
    <source>
        <dbReference type="Proteomes" id="UP000295765"/>
    </source>
</evidence>
<proteinExistence type="predicted"/>
<name>A0A4V2SDG1_9GAMM</name>
<dbReference type="Pfam" id="PF13416">
    <property type="entry name" value="SBP_bac_8"/>
    <property type="match status" value="1"/>
</dbReference>
<feature type="signal peptide" evidence="2">
    <location>
        <begin position="1"/>
        <end position="29"/>
    </location>
</feature>
<dbReference type="InterPro" id="IPR006059">
    <property type="entry name" value="SBP"/>
</dbReference>
<feature type="chain" id="PRO_5020637878" evidence="2">
    <location>
        <begin position="30"/>
        <end position="350"/>
    </location>
</feature>
<evidence type="ECO:0000313" key="3">
    <source>
        <dbReference type="EMBL" id="TCO83328.1"/>
    </source>
</evidence>
<dbReference type="Proteomes" id="UP000295765">
    <property type="component" value="Unassembled WGS sequence"/>
</dbReference>
<accession>A0A4V2SDG1</accession>
<dbReference type="PANTHER" id="PTHR30222:SF2">
    <property type="entry name" value="ABC TRANSPORTER SUBSTRATE-BINDING PROTEIN"/>
    <property type="match status" value="1"/>
</dbReference>
<sequence>MPVMPPKTIRPLALLCSALLLPCAAPAFARDLTVVDYGGSGQQADRAAYVEPYIKATGSPVILDAWDGEMAKVKAMVDTGNVSWDLVQMDAAEVQRACDEGLLEKIDWSKITAKAEMMEAAVHPCGVGKFVWATALAYSKTLAQAPQSWADFWNLERFPGKRAMRKRAEATLEIALLADGVPAADVYKVLATPEGQQRAFAKLDKIKPQIQWWEAGALPMQWLVAGDVVMAAAYSGRVASAKKETSKVDMTWAGNIYVMDYWAMVKGSPNRDAAYRFLAYASQADRQVAYFREQPYGPVNTRAADEVARDNAADSPSAPANLAQGLPLGVQFWIEHGEELEEKFNAWAAR</sequence>
<keyword evidence="1 2" id="KW-0732">Signal</keyword>
<dbReference type="CDD" id="cd13589">
    <property type="entry name" value="PBP2_polyamine_RpCGA009"/>
    <property type="match status" value="1"/>
</dbReference>
<dbReference type="EMBL" id="SLWY01000002">
    <property type="protein sequence ID" value="TCO83328.1"/>
    <property type="molecule type" value="Genomic_DNA"/>
</dbReference>
<protein>
    <submittedName>
        <fullName evidence="3">Putative spermidine/putrescine transport system substrate-binding protein</fullName>
    </submittedName>
</protein>
<organism evidence="3 4">
    <name type="scientific">Plasticicumulans lactativorans</name>
    <dbReference type="NCBI Taxonomy" id="1133106"/>
    <lineage>
        <taxon>Bacteria</taxon>
        <taxon>Pseudomonadati</taxon>
        <taxon>Pseudomonadota</taxon>
        <taxon>Gammaproteobacteria</taxon>
        <taxon>Candidatus Competibacteraceae</taxon>
        <taxon>Plasticicumulans</taxon>
    </lineage>
</organism>
<dbReference type="PANTHER" id="PTHR30222">
    <property type="entry name" value="SPERMIDINE/PUTRESCINE-BINDING PERIPLASMIC PROTEIN"/>
    <property type="match status" value="1"/>
</dbReference>
<dbReference type="AlphaFoldDB" id="A0A4V2SDG1"/>
<reference evidence="3 4" key="1">
    <citation type="submission" date="2019-03" db="EMBL/GenBank/DDBJ databases">
        <title>Genomic Encyclopedia of Type Strains, Phase IV (KMG-IV): sequencing the most valuable type-strain genomes for metagenomic binning, comparative biology and taxonomic classification.</title>
        <authorList>
            <person name="Goeker M."/>
        </authorList>
    </citation>
    <scope>NUCLEOTIDE SEQUENCE [LARGE SCALE GENOMIC DNA]</scope>
    <source>
        <strain evidence="3 4">DSM 25287</strain>
    </source>
</reference>
<evidence type="ECO:0000256" key="2">
    <source>
        <dbReference type="SAM" id="SignalP"/>
    </source>
</evidence>
<dbReference type="SUPFAM" id="SSF53850">
    <property type="entry name" value="Periplasmic binding protein-like II"/>
    <property type="match status" value="1"/>
</dbReference>